<comment type="caution">
    <text evidence="2">The sequence shown here is derived from an EMBL/GenBank/DDBJ whole genome shotgun (WGS) entry which is preliminary data.</text>
</comment>
<dbReference type="Proteomes" id="UP001321473">
    <property type="component" value="Unassembled WGS sequence"/>
</dbReference>
<feature type="compositionally biased region" description="Polar residues" evidence="1">
    <location>
        <begin position="1"/>
        <end position="15"/>
    </location>
</feature>
<evidence type="ECO:0000256" key="1">
    <source>
        <dbReference type="SAM" id="MobiDB-lite"/>
    </source>
</evidence>
<organism evidence="2 3">
    <name type="scientific">Amblyomma americanum</name>
    <name type="common">Lone star tick</name>
    <dbReference type="NCBI Taxonomy" id="6943"/>
    <lineage>
        <taxon>Eukaryota</taxon>
        <taxon>Metazoa</taxon>
        <taxon>Ecdysozoa</taxon>
        <taxon>Arthropoda</taxon>
        <taxon>Chelicerata</taxon>
        <taxon>Arachnida</taxon>
        <taxon>Acari</taxon>
        <taxon>Parasitiformes</taxon>
        <taxon>Ixodida</taxon>
        <taxon>Ixodoidea</taxon>
        <taxon>Ixodidae</taxon>
        <taxon>Amblyomminae</taxon>
        <taxon>Amblyomma</taxon>
    </lineage>
</organism>
<gene>
    <name evidence="2" type="ORF">V5799_026453</name>
</gene>
<reference evidence="2 3" key="1">
    <citation type="journal article" date="2023" name="Arcadia Sci">
        <title>De novo assembly of a long-read Amblyomma americanum tick genome.</title>
        <authorList>
            <person name="Chou S."/>
            <person name="Poskanzer K.E."/>
            <person name="Rollins M."/>
            <person name="Thuy-Boun P.S."/>
        </authorList>
    </citation>
    <scope>NUCLEOTIDE SEQUENCE [LARGE SCALE GENOMIC DNA]</scope>
    <source>
        <strain evidence="2">F_SG_1</strain>
        <tissue evidence="2">Salivary glands</tissue>
    </source>
</reference>
<sequence>MKLHRTQCNLLSLPQATDPWGDRTAMGTRQRHPATASHGGHRYQQLAQQHHEEQWAIHERDHGDEELDDQASDETDDTFDAAFVPWLSMGQPPFHFLPPPPTEFPDEEFPFGPYVSVEEGEEYATREYTRAGEQYASYAIEYPEGSNFEHQDELVFYEHDLDQVRQLQYVQLLQASALQGPSADAPEEDDSGTGEPHGSVASDESSPHVMGTEGCGDAQIVPVAHEENPWQGLLDSYYGPLVTNYATVTVIMKHHVRVDFSLDHSVRVVNFATHCMAAMSSSGDRTCVCHPGGRVLQEGDNVDIATGTRVAKISGRGITFTALNHGLVYLVDASGTKSTTERFQNLSYDLASSVFHFDLNPSAELYNECLQIINQARLRTTRNGDEIWVLGGVRIKQTPWGDVQVSCDSGRRVMWTSPTAGSVSVTTAHVKIALTCDPTKYFFVRMGQRRLSSNEDGFIVRNGSQRAGFDSQGRLTLP</sequence>
<evidence type="ECO:0000313" key="3">
    <source>
        <dbReference type="Proteomes" id="UP001321473"/>
    </source>
</evidence>
<proteinExistence type="predicted"/>
<protein>
    <submittedName>
        <fullName evidence="2">Uncharacterized protein</fullName>
    </submittedName>
</protein>
<dbReference type="PANTHER" id="PTHR39075">
    <property type="entry name" value="FI19908P1"/>
    <property type="match status" value="1"/>
</dbReference>
<dbReference type="AlphaFoldDB" id="A0AAQ4DIJ0"/>
<feature type="region of interest" description="Disordered" evidence="1">
    <location>
        <begin position="178"/>
        <end position="215"/>
    </location>
</feature>
<dbReference type="PANTHER" id="PTHR39075:SF1">
    <property type="entry name" value="FI19908P1"/>
    <property type="match status" value="1"/>
</dbReference>
<feature type="region of interest" description="Disordered" evidence="1">
    <location>
        <begin position="1"/>
        <end position="53"/>
    </location>
</feature>
<dbReference type="GO" id="GO:0005615">
    <property type="term" value="C:extracellular space"/>
    <property type="evidence" value="ECO:0007669"/>
    <property type="project" value="TreeGrafter"/>
</dbReference>
<dbReference type="EMBL" id="JARKHS020030269">
    <property type="protein sequence ID" value="KAK8762280.1"/>
    <property type="molecule type" value="Genomic_DNA"/>
</dbReference>
<keyword evidence="3" id="KW-1185">Reference proteome</keyword>
<accession>A0AAQ4DIJ0</accession>
<name>A0AAQ4DIJ0_AMBAM</name>
<evidence type="ECO:0000313" key="2">
    <source>
        <dbReference type="EMBL" id="KAK8762280.1"/>
    </source>
</evidence>